<sequence length="291" mass="32009">MAKPDIEGFTLLATGLLFIFIRIYVRLGQVGSPLNFAVDDYLMPLAGVFFACETILAHLVRSNFDGLTNSYMTDEQRAAVDPASREHYNRVWGSKIQVTGWSMYAMIMWLIKFCVAIYYSRLTRSTLNVLIMVIPNVLTDLYLMSIPLPLLWGVKISPRQKLTLMGLFSSAAFIIMAAIIRAVLVLMAGPNGAITGSEWACRETFVSVIVSNLPIIQPLIRKGAGRIGLGGFGSDEEGEEGRGSLVGVGVGEIKVMKETIVRREFVGRDGEGVRNGGYEWEAGESKSNARE</sequence>
<dbReference type="PANTHER" id="PTHR33048">
    <property type="entry name" value="PTH11-LIKE INTEGRAL MEMBRANE PROTEIN (AFU_ORTHOLOGUE AFUA_5G11245)"/>
    <property type="match status" value="1"/>
</dbReference>
<evidence type="ECO:0000259" key="7">
    <source>
        <dbReference type="Pfam" id="PF20684"/>
    </source>
</evidence>
<accession>A0A317VTA9</accession>
<dbReference type="GO" id="GO:0016020">
    <property type="term" value="C:membrane"/>
    <property type="evidence" value="ECO:0007669"/>
    <property type="project" value="UniProtKB-SubCell"/>
</dbReference>
<feature type="transmembrane region" description="Helical" evidence="6">
    <location>
        <begin position="41"/>
        <end position="60"/>
    </location>
</feature>
<dbReference type="AlphaFoldDB" id="A0A317VTA9"/>
<organism evidence="8 9">
    <name type="scientific">Aspergillus sclerotioniger CBS 115572</name>
    <dbReference type="NCBI Taxonomy" id="1450535"/>
    <lineage>
        <taxon>Eukaryota</taxon>
        <taxon>Fungi</taxon>
        <taxon>Dikarya</taxon>
        <taxon>Ascomycota</taxon>
        <taxon>Pezizomycotina</taxon>
        <taxon>Eurotiomycetes</taxon>
        <taxon>Eurotiomycetidae</taxon>
        <taxon>Eurotiales</taxon>
        <taxon>Aspergillaceae</taxon>
        <taxon>Aspergillus</taxon>
        <taxon>Aspergillus subgen. Circumdati</taxon>
    </lineage>
</organism>
<proteinExistence type="inferred from homology"/>
<reference evidence="8 9" key="1">
    <citation type="submission" date="2016-12" db="EMBL/GenBank/DDBJ databases">
        <title>The genomes of Aspergillus section Nigri reveals drivers in fungal speciation.</title>
        <authorList>
            <consortium name="DOE Joint Genome Institute"/>
            <person name="Vesth T.C."/>
            <person name="Nybo J."/>
            <person name="Theobald S."/>
            <person name="Brandl J."/>
            <person name="Frisvad J.C."/>
            <person name="Nielsen K.F."/>
            <person name="Lyhne E.K."/>
            <person name="Kogle M.E."/>
            <person name="Kuo A."/>
            <person name="Riley R."/>
            <person name="Clum A."/>
            <person name="Nolan M."/>
            <person name="Lipzen A."/>
            <person name="Salamov A."/>
            <person name="Henrissat B."/>
            <person name="Wiebenga A."/>
            <person name="De Vries R.P."/>
            <person name="Grigoriev I.V."/>
            <person name="Mortensen U.H."/>
            <person name="Andersen M.R."/>
            <person name="Baker S.E."/>
        </authorList>
    </citation>
    <scope>NUCLEOTIDE SEQUENCE [LARGE SCALE GENOMIC DNA]</scope>
    <source>
        <strain evidence="8 9">CBS 115572</strain>
    </source>
</reference>
<dbReference type="InterPro" id="IPR049326">
    <property type="entry name" value="Rhodopsin_dom_fungi"/>
</dbReference>
<evidence type="ECO:0000256" key="6">
    <source>
        <dbReference type="SAM" id="Phobius"/>
    </source>
</evidence>
<comment type="caution">
    <text evidence="8">The sequence shown here is derived from an EMBL/GenBank/DDBJ whole genome shotgun (WGS) entry which is preliminary data.</text>
</comment>
<dbReference type="InterPro" id="IPR052337">
    <property type="entry name" value="SAT4-like"/>
</dbReference>
<evidence type="ECO:0000313" key="8">
    <source>
        <dbReference type="EMBL" id="PWY76078.1"/>
    </source>
</evidence>
<evidence type="ECO:0000256" key="5">
    <source>
        <dbReference type="ARBA" id="ARBA00038359"/>
    </source>
</evidence>
<keyword evidence="9" id="KW-1185">Reference proteome</keyword>
<evidence type="ECO:0000256" key="3">
    <source>
        <dbReference type="ARBA" id="ARBA00022989"/>
    </source>
</evidence>
<feature type="transmembrane region" description="Helical" evidence="6">
    <location>
        <begin position="164"/>
        <end position="184"/>
    </location>
</feature>
<feature type="transmembrane region" description="Helical" evidence="6">
    <location>
        <begin position="6"/>
        <end position="25"/>
    </location>
</feature>
<feature type="domain" description="Rhodopsin" evidence="7">
    <location>
        <begin position="130"/>
        <end position="222"/>
    </location>
</feature>
<keyword evidence="2 6" id="KW-0812">Transmembrane</keyword>
<keyword evidence="3 6" id="KW-1133">Transmembrane helix</keyword>
<evidence type="ECO:0000313" key="9">
    <source>
        <dbReference type="Proteomes" id="UP000246702"/>
    </source>
</evidence>
<dbReference type="GeneID" id="37116210"/>
<dbReference type="PANTHER" id="PTHR33048:SF2">
    <property type="entry name" value="SRPK"/>
    <property type="match status" value="1"/>
</dbReference>
<protein>
    <recommendedName>
        <fullName evidence="7">Rhodopsin domain-containing protein</fullName>
    </recommendedName>
</protein>
<comment type="subcellular location">
    <subcellularLocation>
        <location evidence="1">Membrane</location>
        <topology evidence="1">Multi-pass membrane protein</topology>
    </subcellularLocation>
</comment>
<keyword evidence="4 6" id="KW-0472">Membrane</keyword>
<dbReference type="OrthoDB" id="2988756at2759"/>
<evidence type="ECO:0000256" key="4">
    <source>
        <dbReference type="ARBA" id="ARBA00023136"/>
    </source>
</evidence>
<dbReference type="STRING" id="1450535.A0A317VTA9"/>
<feature type="transmembrane region" description="Helical" evidence="6">
    <location>
        <begin position="101"/>
        <end position="120"/>
    </location>
</feature>
<name>A0A317VTA9_9EURO</name>
<dbReference type="RefSeq" id="XP_025464075.1">
    <property type="nucleotide sequence ID" value="XM_025614067.1"/>
</dbReference>
<dbReference type="Proteomes" id="UP000246702">
    <property type="component" value="Unassembled WGS sequence"/>
</dbReference>
<evidence type="ECO:0000256" key="2">
    <source>
        <dbReference type="ARBA" id="ARBA00022692"/>
    </source>
</evidence>
<gene>
    <name evidence="8" type="ORF">BO94DRAFT_559431</name>
</gene>
<evidence type="ECO:0000256" key="1">
    <source>
        <dbReference type="ARBA" id="ARBA00004141"/>
    </source>
</evidence>
<dbReference type="EMBL" id="MSFK01000028">
    <property type="protein sequence ID" value="PWY76078.1"/>
    <property type="molecule type" value="Genomic_DNA"/>
</dbReference>
<comment type="similarity">
    <text evidence="5">Belongs to the SAT4 family.</text>
</comment>
<dbReference type="Pfam" id="PF20684">
    <property type="entry name" value="Fung_rhodopsin"/>
    <property type="match status" value="1"/>
</dbReference>
<feature type="transmembrane region" description="Helical" evidence="6">
    <location>
        <begin position="127"/>
        <end position="152"/>
    </location>
</feature>